<dbReference type="AlphaFoldDB" id="A0AAE0NRX7"/>
<organism evidence="2 3">
    <name type="scientific">Podospora didyma</name>
    <dbReference type="NCBI Taxonomy" id="330526"/>
    <lineage>
        <taxon>Eukaryota</taxon>
        <taxon>Fungi</taxon>
        <taxon>Dikarya</taxon>
        <taxon>Ascomycota</taxon>
        <taxon>Pezizomycotina</taxon>
        <taxon>Sordariomycetes</taxon>
        <taxon>Sordariomycetidae</taxon>
        <taxon>Sordariales</taxon>
        <taxon>Podosporaceae</taxon>
        <taxon>Podospora</taxon>
    </lineage>
</organism>
<comment type="caution">
    <text evidence="2">The sequence shown here is derived from an EMBL/GenBank/DDBJ whole genome shotgun (WGS) entry which is preliminary data.</text>
</comment>
<dbReference type="Proteomes" id="UP001285441">
    <property type="component" value="Unassembled WGS sequence"/>
</dbReference>
<evidence type="ECO:0000256" key="1">
    <source>
        <dbReference type="SAM" id="MobiDB-lite"/>
    </source>
</evidence>
<reference evidence="2" key="1">
    <citation type="journal article" date="2023" name="Mol. Phylogenet. Evol.">
        <title>Genome-scale phylogeny and comparative genomics of the fungal order Sordariales.</title>
        <authorList>
            <person name="Hensen N."/>
            <person name="Bonometti L."/>
            <person name="Westerberg I."/>
            <person name="Brannstrom I.O."/>
            <person name="Guillou S."/>
            <person name="Cros-Aarteil S."/>
            <person name="Calhoun S."/>
            <person name="Haridas S."/>
            <person name="Kuo A."/>
            <person name="Mondo S."/>
            <person name="Pangilinan J."/>
            <person name="Riley R."/>
            <person name="LaButti K."/>
            <person name="Andreopoulos B."/>
            <person name="Lipzen A."/>
            <person name="Chen C."/>
            <person name="Yan M."/>
            <person name="Daum C."/>
            <person name="Ng V."/>
            <person name="Clum A."/>
            <person name="Steindorff A."/>
            <person name="Ohm R.A."/>
            <person name="Martin F."/>
            <person name="Silar P."/>
            <person name="Natvig D.O."/>
            <person name="Lalanne C."/>
            <person name="Gautier V."/>
            <person name="Ament-Velasquez S.L."/>
            <person name="Kruys A."/>
            <person name="Hutchinson M.I."/>
            <person name="Powell A.J."/>
            <person name="Barry K."/>
            <person name="Miller A.N."/>
            <person name="Grigoriev I.V."/>
            <person name="Debuchy R."/>
            <person name="Gladieux P."/>
            <person name="Hiltunen Thoren M."/>
            <person name="Johannesson H."/>
        </authorList>
    </citation>
    <scope>NUCLEOTIDE SEQUENCE</scope>
    <source>
        <strain evidence="2">CBS 232.78</strain>
    </source>
</reference>
<dbReference type="EMBL" id="JAULSW010000003">
    <property type="protein sequence ID" value="KAK3386576.1"/>
    <property type="molecule type" value="Genomic_DNA"/>
</dbReference>
<gene>
    <name evidence="2" type="ORF">B0H63DRAFT_468019</name>
</gene>
<evidence type="ECO:0000313" key="2">
    <source>
        <dbReference type="EMBL" id="KAK3386576.1"/>
    </source>
</evidence>
<keyword evidence="3" id="KW-1185">Reference proteome</keyword>
<feature type="region of interest" description="Disordered" evidence="1">
    <location>
        <begin position="111"/>
        <end position="135"/>
    </location>
</feature>
<accession>A0AAE0NRX7</accession>
<feature type="compositionally biased region" description="Acidic residues" evidence="1">
    <location>
        <begin position="125"/>
        <end position="135"/>
    </location>
</feature>
<feature type="compositionally biased region" description="Low complexity" evidence="1">
    <location>
        <begin position="265"/>
        <end position="281"/>
    </location>
</feature>
<name>A0AAE0NRX7_9PEZI</name>
<protein>
    <submittedName>
        <fullName evidence="2">Uncharacterized protein</fullName>
    </submittedName>
</protein>
<feature type="region of interest" description="Disordered" evidence="1">
    <location>
        <begin position="261"/>
        <end position="281"/>
    </location>
</feature>
<reference evidence="2" key="2">
    <citation type="submission" date="2023-06" db="EMBL/GenBank/DDBJ databases">
        <authorList>
            <consortium name="Lawrence Berkeley National Laboratory"/>
            <person name="Haridas S."/>
            <person name="Hensen N."/>
            <person name="Bonometti L."/>
            <person name="Westerberg I."/>
            <person name="Brannstrom I.O."/>
            <person name="Guillou S."/>
            <person name="Cros-Aarteil S."/>
            <person name="Calhoun S."/>
            <person name="Kuo A."/>
            <person name="Mondo S."/>
            <person name="Pangilinan J."/>
            <person name="Riley R."/>
            <person name="LaButti K."/>
            <person name="Andreopoulos B."/>
            <person name="Lipzen A."/>
            <person name="Chen C."/>
            <person name="Yanf M."/>
            <person name="Daum C."/>
            <person name="Ng V."/>
            <person name="Clum A."/>
            <person name="Steindorff A."/>
            <person name="Ohm R."/>
            <person name="Martin F."/>
            <person name="Silar P."/>
            <person name="Natvig D."/>
            <person name="Lalanne C."/>
            <person name="Gautier V."/>
            <person name="Ament-velasquez S.L."/>
            <person name="Kruys A."/>
            <person name="Hutchinson M.I."/>
            <person name="Powell A.J."/>
            <person name="Barry K."/>
            <person name="Miller A.N."/>
            <person name="Grigoriev I.V."/>
            <person name="Debuchy R."/>
            <person name="Gladieux P."/>
            <person name="Thoren M.H."/>
            <person name="Johannesson H."/>
        </authorList>
    </citation>
    <scope>NUCLEOTIDE SEQUENCE</scope>
    <source>
        <strain evidence="2">CBS 232.78</strain>
    </source>
</reference>
<proteinExistence type="predicted"/>
<evidence type="ECO:0000313" key="3">
    <source>
        <dbReference type="Proteomes" id="UP001285441"/>
    </source>
</evidence>
<sequence length="342" mass="37685">MEMIEVISTSPLDEQMLRSVYASDQEMYPVAALSLDRLRSWVDACPDLSICFFPAPTPTSAEDDINNSYTNEPSSALTAVTVGVIIALPLRRAYWEDLLVGKVKEPEIDPAVMFPGSSSTKEREKEDDDNEEEEEVGVHVFHIERLVVDSSGFLPMSTTSSSPGPGPELKHRKKKRFAEVALDEIIQRATRMKTKMKETNKRWRVVGLSALTATPAGKKSFHRMGFTSTGYREILFVRGAPTVPVTAVVSEHHQQSRIATALKTSSSAVASPATASNNNSEDVPVQVQPVVVEMKYLYPGGDNDDEQGEKDTAACLVEEMMRIDGCTVVSTSEMTVKYIHHS</sequence>